<evidence type="ECO:0008006" key="4">
    <source>
        <dbReference type="Google" id="ProtNLM"/>
    </source>
</evidence>
<evidence type="ECO:0000256" key="1">
    <source>
        <dbReference type="SAM" id="MobiDB-lite"/>
    </source>
</evidence>
<protein>
    <recommendedName>
        <fullName evidence="4">DUF3570 domain-containing protein</fullName>
    </recommendedName>
</protein>
<reference evidence="2 3" key="1">
    <citation type="journal article" date="2016" name="Nat. Commun.">
        <title>Thousands of microbial genomes shed light on interconnected biogeochemical processes in an aquifer system.</title>
        <authorList>
            <person name="Anantharaman K."/>
            <person name="Brown C.T."/>
            <person name="Hug L.A."/>
            <person name="Sharon I."/>
            <person name="Castelle C.J."/>
            <person name="Probst A.J."/>
            <person name="Thomas B.C."/>
            <person name="Singh A."/>
            <person name="Wilkins M.J."/>
            <person name="Karaoz U."/>
            <person name="Brodie E.L."/>
            <person name="Williams K.H."/>
            <person name="Hubbard S.S."/>
            <person name="Banfield J.F."/>
        </authorList>
    </citation>
    <scope>NUCLEOTIDE SEQUENCE [LARGE SCALE GENOMIC DNA]</scope>
</reference>
<dbReference type="AlphaFoldDB" id="A0A1F6UWY4"/>
<dbReference type="Pfam" id="PF12094">
    <property type="entry name" value="DUF3570"/>
    <property type="match status" value="1"/>
</dbReference>
<accession>A0A1F6UWY4</accession>
<feature type="compositionally biased region" description="Polar residues" evidence="1">
    <location>
        <begin position="93"/>
        <end position="103"/>
    </location>
</feature>
<organism evidence="2 3">
    <name type="scientific">Candidatus Muproteobacteria bacterium RBG_16_60_9</name>
    <dbReference type="NCBI Taxonomy" id="1817755"/>
    <lineage>
        <taxon>Bacteria</taxon>
        <taxon>Pseudomonadati</taxon>
        <taxon>Pseudomonadota</taxon>
        <taxon>Candidatus Muproteobacteria</taxon>
    </lineage>
</organism>
<feature type="region of interest" description="Disordered" evidence="1">
    <location>
        <begin position="89"/>
        <end position="111"/>
    </location>
</feature>
<sequence length="422" mass="46809">MQLKKSNSLRQALAVATCGLFTAAPTIHAEGEIPVGKWEIDSSLLYYSEQDRVRAFEPVVRATKQITEDESISLKVVIDSLTGASPSGAVPLTTPQTFTSPSGNATYTTPANTTPLDPTFLDTRIALSLDWTRPFGTDRSIVYQAHVSGEHDYTSIGAGATIKQDFNKRNTTLTAGFAYNADTVQPEGGVPLGLTAQPTFPAVKTIAGGSDDKKVLDALFGVTQLISPSTIMQFNYTYGRDSGYLTDPYKLVSVVDPGGVPVQTIYEKRPDSRTRQALYWRGLTSFGKDVLNISYRYYWDDWDIKAHTFDVRYRFDFGSQYIEPHLRYSIQSQAADFYRPFLRQGESVPFASADYRLSEMTTNTIGIKYGVPLKTGEFAVRLEYLQQTGDDHPAGAPGQLATQDLFPDNKAILFQVNYSFFW</sequence>
<comment type="caution">
    <text evidence="2">The sequence shown here is derived from an EMBL/GenBank/DDBJ whole genome shotgun (WGS) entry which is preliminary data.</text>
</comment>
<evidence type="ECO:0000313" key="2">
    <source>
        <dbReference type="EMBL" id="OGI61784.1"/>
    </source>
</evidence>
<proteinExistence type="predicted"/>
<name>A0A1F6UWY4_9PROT</name>
<dbReference type="SUPFAM" id="SSF56935">
    <property type="entry name" value="Porins"/>
    <property type="match status" value="1"/>
</dbReference>
<gene>
    <name evidence="2" type="ORF">A2W18_14920</name>
</gene>
<evidence type="ECO:0000313" key="3">
    <source>
        <dbReference type="Proteomes" id="UP000179076"/>
    </source>
</evidence>
<dbReference type="EMBL" id="MFSP01000188">
    <property type="protein sequence ID" value="OGI61784.1"/>
    <property type="molecule type" value="Genomic_DNA"/>
</dbReference>
<dbReference type="InterPro" id="IPR021953">
    <property type="entry name" value="DUF3570"/>
</dbReference>
<dbReference type="Proteomes" id="UP000179076">
    <property type="component" value="Unassembled WGS sequence"/>
</dbReference>